<evidence type="ECO:0000256" key="1">
    <source>
        <dbReference type="ARBA" id="ARBA00005323"/>
    </source>
</evidence>
<accession>A0A240U8W5</accession>
<dbReference type="SUPFAM" id="SSF51419">
    <property type="entry name" value="PLP-binding barrel"/>
    <property type="match status" value="1"/>
</dbReference>
<dbReference type="KEGG" id="acip:CBP36_02780"/>
<dbReference type="Gene3D" id="3.20.20.10">
    <property type="entry name" value="Alanine racemase"/>
    <property type="match status" value="1"/>
</dbReference>
<dbReference type="InterPro" id="IPR026956">
    <property type="entry name" value="D-ser_dehydrat-like_dom"/>
</dbReference>
<dbReference type="OrthoDB" id="9772497at2"/>
<dbReference type="SMART" id="SM01119">
    <property type="entry name" value="D-ser_dehydrat"/>
    <property type="match status" value="1"/>
</dbReference>
<dbReference type="GO" id="GO:0008721">
    <property type="term" value="F:D-serine ammonia-lyase activity"/>
    <property type="evidence" value="ECO:0007669"/>
    <property type="project" value="TreeGrafter"/>
</dbReference>
<evidence type="ECO:0000313" key="4">
    <source>
        <dbReference type="EMBL" id="ART57924.1"/>
    </source>
</evidence>
<gene>
    <name evidence="4" type="ORF">CBP36_02780</name>
</gene>
<dbReference type="PANTHER" id="PTHR28004:SF2">
    <property type="entry name" value="D-SERINE DEHYDRATASE"/>
    <property type="match status" value="1"/>
</dbReference>
<dbReference type="EMBL" id="CP021366">
    <property type="protein sequence ID" value="ART57924.1"/>
    <property type="molecule type" value="Genomic_DNA"/>
</dbReference>
<dbReference type="InterPro" id="IPR001608">
    <property type="entry name" value="Ala_racemase_N"/>
</dbReference>
<dbReference type="Pfam" id="PF01168">
    <property type="entry name" value="Ala_racemase_N"/>
    <property type="match status" value="1"/>
</dbReference>
<keyword evidence="5" id="KW-1185">Reference proteome</keyword>
<dbReference type="RefSeq" id="WP_086926487.1">
    <property type="nucleotide sequence ID" value="NZ_CP021362.1"/>
</dbReference>
<dbReference type="AlphaFoldDB" id="A0A240U8W5"/>
<protein>
    <submittedName>
        <fullName evidence="4">Alanine racemase</fullName>
    </submittedName>
</protein>
<dbReference type="Proteomes" id="UP000194440">
    <property type="component" value="Chromosome"/>
</dbReference>
<dbReference type="InterPro" id="IPR029066">
    <property type="entry name" value="PLP-binding_barrel"/>
</dbReference>
<dbReference type="InterPro" id="IPR051466">
    <property type="entry name" value="D-amino_acid_metab_enzyme"/>
</dbReference>
<evidence type="ECO:0000313" key="5">
    <source>
        <dbReference type="Proteomes" id="UP000194440"/>
    </source>
</evidence>
<organism evidence="4 5">
    <name type="scientific">Acidovorax carolinensis</name>
    <dbReference type="NCBI Taxonomy" id="553814"/>
    <lineage>
        <taxon>Bacteria</taxon>
        <taxon>Pseudomonadati</taxon>
        <taxon>Pseudomonadota</taxon>
        <taxon>Betaproteobacteria</taxon>
        <taxon>Burkholderiales</taxon>
        <taxon>Comamonadaceae</taxon>
        <taxon>Acidovorax</taxon>
    </lineage>
</organism>
<evidence type="ECO:0000259" key="3">
    <source>
        <dbReference type="SMART" id="SM01119"/>
    </source>
</evidence>
<name>A0A240U8W5_9BURK</name>
<proteinExistence type="inferred from homology"/>
<reference evidence="4" key="1">
    <citation type="submission" date="2017-05" db="EMBL/GenBank/DDBJ databases">
        <title>Polyphasic characterization of four soil-derived phenanthrene-degrading Acidovorax strains and proposal of Acidovorax phenanthrenivorans sp. nov.</title>
        <authorList>
            <person name="Singleton D."/>
            <person name="Lee J."/>
            <person name="Dickey A.N."/>
            <person name="Stroud A."/>
            <person name="Scholl E.H."/>
            <person name="Wright F.A."/>
            <person name="Aitken M.D."/>
        </authorList>
    </citation>
    <scope>NUCLEOTIDE SEQUENCE</scope>
    <source>
        <strain evidence="4">P4</strain>
    </source>
</reference>
<keyword evidence="2" id="KW-0456">Lyase</keyword>
<dbReference type="GO" id="GO:0036088">
    <property type="term" value="P:D-serine catabolic process"/>
    <property type="evidence" value="ECO:0007669"/>
    <property type="project" value="TreeGrafter"/>
</dbReference>
<dbReference type="PANTHER" id="PTHR28004">
    <property type="entry name" value="ZGC:162816-RELATED"/>
    <property type="match status" value="1"/>
</dbReference>
<dbReference type="KEGG" id="acis:CBP35_16160"/>
<dbReference type="InterPro" id="IPR042208">
    <property type="entry name" value="D-ser_dehydrat-like_sf"/>
</dbReference>
<dbReference type="CDD" id="cd06819">
    <property type="entry name" value="PLPDE_III_LS_D-TA"/>
    <property type="match status" value="1"/>
</dbReference>
<feature type="domain" description="D-serine dehydratase-like" evidence="3">
    <location>
        <begin position="283"/>
        <end position="374"/>
    </location>
</feature>
<evidence type="ECO:0000256" key="2">
    <source>
        <dbReference type="ARBA" id="ARBA00023239"/>
    </source>
</evidence>
<comment type="similarity">
    <text evidence="1">Belongs to the DSD1 family.</text>
</comment>
<dbReference type="Gene3D" id="2.40.37.20">
    <property type="entry name" value="D-serine dehydratase-like domain"/>
    <property type="match status" value="1"/>
</dbReference>
<dbReference type="Pfam" id="PF14031">
    <property type="entry name" value="D-ser_dehydrat"/>
    <property type="match status" value="1"/>
</dbReference>
<sequence>MKPLPDLTDLPGALLASIGQRVDRIDTPSLVVDLDAMERNIQRMADFARKHGVRWRPHAKMHKSAEIALLLQRAGATGACVQKVAEAETLAAGGVNDIFISNEVVAAPKLLRVARMAAQLAARGGRLAIAVDSAEGIERLAEAMALAGSTHGIDVFVEIDVGQGRCGVPPGAPAVALALAVAHHARLRFAGLQAYHGRAQHFVSATERREAIAAAVRAAEHTRALIVAAGLPVPLVTGSGTGTLVHEAASGVYGELQAGSFLFMDADYARNEREPAQPAFEQALFVKTQVISVSDSHAVCDAGHKSHAIDSGLPTVALLPPERALRYANGGDEHGVLYADGPKARLPALGRMLWLVPGHCDPTVNLHDFLIGVRGGLAMGVVERIIRVDARGALT</sequence>